<feature type="domain" description="Cupin type-2" evidence="2">
    <location>
        <begin position="41"/>
        <end position="107"/>
    </location>
</feature>
<dbReference type="InterPro" id="IPR051610">
    <property type="entry name" value="GPI/OXD"/>
</dbReference>
<dbReference type="PANTHER" id="PTHR35848:SF6">
    <property type="entry name" value="CUPIN TYPE-2 DOMAIN-CONTAINING PROTEIN"/>
    <property type="match status" value="1"/>
</dbReference>
<protein>
    <submittedName>
        <fullName evidence="3">Uncharacterized conserved protein, contains double-stranded beta-helix domain</fullName>
    </submittedName>
</protein>
<dbReference type="SUPFAM" id="SSF51182">
    <property type="entry name" value="RmlC-like cupins"/>
    <property type="match status" value="1"/>
</dbReference>
<name>A0A378NUI4_9FIRM</name>
<organism evidence="3 4">
    <name type="scientific">Megamonas hypermegale</name>
    <dbReference type="NCBI Taxonomy" id="158847"/>
    <lineage>
        <taxon>Bacteria</taxon>
        <taxon>Bacillati</taxon>
        <taxon>Bacillota</taxon>
        <taxon>Negativicutes</taxon>
        <taxon>Selenomonadales</taxon>
        <taxon>Selenomonadaceae</taxon>
        <taxon>Megamonas</taxon>
    </lineage>
</organism>
<evidence type="ECO:0000313" key="3">
    <source>
        <dbReference type="EMBL" id="STY72020.1"/>
    </source>
</evidence>
<dbReference type="GeneID" id="62779537"/>
<proteinExistence type="predicted"/>
<dbReference type="InterPro" id="IPR013096">
    <property type="entry name" value="Cupin_2"/>
</dbReference>
<dbReference type="Pfam" id="PF07883">
    <property type="entry name" value="Cupin_2"/>
    <property type="match status" value="1"/>
</dbReference>
<accession>A0A378NUI4</accession>
<evidence type="ECO:0000313" key="4">
    <source>
        <dbReference type="Proteomes" id="UP000255234"/>
    </source>
</evidence>
<dbReference type="InterPro" id="IPR011051">
    <property type="entry name" value="RmlC_Cupin_sf"/>
</dbReference>
<dbReference type="Proteomes" id="UP000255234">
    <property type="component" value="Unassembled WGS sequence"/>
</dbReference>
<dbReference type="RefSeq" id="WP_008539690.1">
    <property type="nucleotide sequence ID" value="NZ_UGPP01000001.1"/>
</dbReference>
<dbReference type="STRING" id="1122216.GCA_000423385_01750"/>
<evidence type="ECO:0000256" key="1">
    <source>
        <dbReference type="ARBA" id="ARBA00022723"/>
    </source>
</evidence>
<dbReference type="PANTHER" id="PTHR35848">
    <property type="entry name" value="OXALATE-BINDING PROTEIN"/>
    <property type="match status" value="1"/>
</dbReference>
<reference evidence="3 4" key="1">
    <citation type="submission" date="2018-06" db="EMBL/GenBank/DDBJ databases">
        <authorList>
            <consortium name="Pathogen Informatics"/>
            <person name="Doyle S."/>
        </authorList>
    </citation>
    <scope>NUCLEOTIDE SEQUENCE [LARGE SCALE GENOMIC DNA]</scope>
    <source>
        <strain evidence="3 4">NCTC10571</strain>
    </source>
</reference>
<dbReference type="GO" id="GO:0046872">
    <property type="term" value="F:metal ion binding"/>
    <property type="evidence" value="ECO:0007669"/>
    <property type="project" value="UniProtKB-KW"/>
</dbReference>
<dbReference type="Gene3D" id="2.60.120.10">
    <property type="entry name" value="Jelly Rolls"/>
    <property type="match status" value="1"/>
</dbReference>
<dbReference type="EMBL" id="UGPP01000001">
    <property type="protein sequence ID" value="STY72020.1"/>
    <property type="molecule type" value="Genomic_DNA"/>
</dbReference>
<dbReference type="CDD" id="cd02221">
    <property type="entry name" value="cupin_TM1287-like"/>
    <property type="match status" value="1"/>
</dbReference>
<evidence type="ECO:0000259" key="2">
    <source>
        <dbReference type="Pfam" id="PF07883"/>
    </source>
</evidence>
<dbReference type="InterPro" id="IPR014710">
    <property type="entry name" value="RmlC-like_jellyroll"/>
</dbReference>
<keyword evidence="1" id="KW-0479">Metal-binding</keyword>
<sequence length="116" mass="12741">MIFTEHEIVRKEKANGGKGHIIIEHLLTKNELKEQCGMFAHVTLEPNCSLGYHEHHGNGEAYYITKGSGLYSDNGNIIEVKAGDVVFCPDGEGHGIENTSSSENLEFTALIINTVK</sequence>
<gene>
    <name evidence="3" type="ORF">NCTC10571_02209</name>
</gene>
<dbReference type="AlphaFoldDB" id="A0A378NUI4"/>